<dbReference type="CDD" id="cd00268">
    <property type="entry name" value="DEADc"/>
    <property type="match status" value="1"/>
</dbReference>
<dbReference type="GO" id="GO:0016787">
    <property type="term" value="F:hydrolase activity"/>
    <property type="evidence" value="ECO:0007669"/>
    <property type="project" value="UniProtKB-KW"/>
</dbReference>
<feature type="domain" description="Helicase C-terminal" evidence="8">
    <location>
        <begin position="217"/>
        <end position="367"/>
    </location>
</feature>
<dbReference type="CDD" id="cd18787">
    <property type="entry name" value="SF2_C_DEAD"/>
    <property type="match status" value="1"/>
</dbReference>
<dbReference type="InterPro" id="IPR001650">
    <property type="entry name" value="Helicase_C-like"/>
</dbReference>
<keyword evidence="10" id="KW-1185">Reference proteome</keyword>
<dbReference type="InterPro" id="IPR050079">
    <property type="entry name" value="DEAD_box_RNA_helicase"/>
</dbReference>
<accession>A0A0R1N3D7</accession>
<evidence type="ECO:0000313" key="10">
    <source>
        <dbReference type="Proteomes" id="UP000051330"/>
    </source>
</evidence>
<dbReference type="InterPro" id="IPR011545">
    <property type="entry name" value="DEAD/DEAH_box_helicase_dom"/>
</dbReference>
<dbReference type="STRING" id="1423792.FD09_GL003115"/>
<feature type="compositionally biased region" description="Basic residues" evidence="6">
    <location>
        <begin position="401"/>
        <end position="419"/>
    </location>
</feature>
<dbReference type="InterPro" id="IPR044742">
    <property type="entry name" value="DEAD/DEAH_RhlB"/>
</dbReference>
<dbReference type="PANTHER" id="PTHR47959:SF1">
    <property type="entry name" value="ATP-DEPENDENT RNA HELICASE DBPA"/>
    <property type="match status" value="1"/>
</dbReference>
<dbReference type="GO" id="GO:0003724">
    <property type="term" value="F:RNA helicase activity"/>
    <property type="evidence" value="ECO:0007669"/>
    <property type="project" value="TreeGrafter"/>
</dbReference>
<comment type="similarity">
    <text evidence="5">Belongs to the DEAD box helicase family.</text>
</comment>
<evidence type="ECO:0000256" key="3">
    <source>
        <dbReference type="ARBA" id="ARBA00022806"/>
    </source>
</evidence>
<dbReference type="GO" id="GO:0003676">
    <property type="term" value="F:nucleic acid binding"/>
    <property type="evidence" value="ECO:0007669"/>
    <property type="project" value="InterPro"/>
</dbReference>
<organism evidence="9 10">
    <name type="scientific">Schleiferilactobacillus perolens DSM 12744</name>
    <dbReference type="NCBI Taxonomy" id="1423792"/>
    <lineage>
        <taxon>Bacteria</taxon>
        <taxon>Bacillati</taxon>
        <taxon>Bacillota</taxon>
        <taxon>Bacilli</taxon>
        <taxon>Lactobacillales</taxon>
        <taxon>Lactobacillaceae</taxon>
        <taxon>Schleiferilactobacillus</taxon>
    </lineage>
</organism>
<dbReference type="OrthoDB" id="9805696at2"/>
<evidence type="ECO:0000259" key="8">
    <source>
        <dbReference type="PROSITE" id="PS51194"/>
    </source>
</evidence>
<dbReference type="EMBL" id="AZEC01000009">
    <property type="protein sequence ID" value="KRL12245.1"/>
    <property type="molecule type" value="Genomic_DNA"/>
</dbReference>
<evidence type="ECO:0000256" key="6">
    <source>
        <dbReference type="SAM" id="MobiDB-lite"/>
    </source>
</evidence>
<dbReference type="GO" id="GO:0005829">
    <property type="term" value="C:cytosol"/>
    <property type="evidence" value="ECO:0007669"/>
    <property type="project" value="TreeGrafter"/>
</dbReference>
<evidence type="ECO:0000256" key="2">
    <source>
        <dbReference type="ARBA" id="ARBA00022801"/>
    </source>
</evidence>
<keyword evidence="3 9" id="KW-0347">Helicase</keyword>
<evidence type="ECO:0000256" key="5">
    <source>
        <dbReference type="ARBA" id="ARBA00038437"/>
    </source>
</evidence>
<keyword evidence="1" id="KW-0547">Nucleotide-binding</keyword>
<dbReference type="Pfam" id="PF00271">
    <property type="entry name" value="Helicase_C"/>
    <property type="match status" value="1"/>
</dbReference>
<comment type="caution">
    <text evidence="9">The sequence shown here is derived from an EMBL/GenBank/DDBJ whole genome shotgun (WGS) entry which is preliminary data.</text>
</comment>
<dbReference type="SMART" id="SM00487">
    <property type="entry name" value="DEXDc"/>
    <property type="match status" value="1"/>
</dbReference>
<reference evidence="9 10" key="1">
    <citation type="journal article" date="2015" name="Genome Announc.">
        <title>Expanding the biotechnology potential of lactobacilli through comparative genomics of 213 strains and associated genera.</title>
        <authorList>
            <person name="Sun Z."/>
            <person name="Harris H.M."/>
            <person name="McCann A."/>
            <person name="Guo C."/>
            <person name="Argimon S."/>
            <person name="Zhang W."/>
            <person name="Yang X."/>
            <person name="Jeffery I.B."/>
            <person name="Cooney J.C."/>
            <person name="Kagawa T.F."/>
            <person name="Liu W."/>
            <person name="Song Y."/>
            <person name="Salvetti E."/>
            <person name="Wrobel A."/>
            <person name="Rasinkangas P."/>
            <person name="Parkhill J."/>
            <person name="Rea M.C."/>
            <person name="O'Sullivan O."/>
            <person name="Ritari J."/>
            <person name="Douillard F.P."/>
            <person name="Paul Ross R."/>
            <person name="Yang R."/>
            <person name="Briner A.E."/>
            <person name="Felis G.E."/>
            <person name="de Vos W.M."/>
            <person name="Barrangou R."/>
            <person name="Klaenhammer T.R."/>
            <person name="Caufield P.W."/>
            <person name="Cui Y."/>
            <person name="Zhang H."/>
            <person name="O'Toole P.W."/>
        </authorList>
    </citation>
    <scope>NUCLEOTIDE SEQUENCE [LARGE SCALE GENOMIC DNA]</scope>
    <source>
        <strain evidence="9 10">DSM 12744</strain>
    </source>
</reference>
<dbReference type="InterPro" id="IPR027417">
    <property type="entry name" value="P-loop_NTPase"/>
</dbReference>
<dbReference type="RefSeq" id="WP_057821040.1">
    <property type="nucleotide sequence ID" value="NZ_AZEC01000009.1"/>
</dbReference>
<keyword evidence="4" id="KW-0067">ATP-binding</keyword>
<evidence type="ECO:0000256" key="1">
    <source>
        <dbReference type="ARBA" id="ARBA00022741"/>
    </source>
</evidence>
<sequence length="419" mass="46997">MNSAVTTLWEEAGFPEQTVIQRAVSDPLLAGQSVVGIAPTGSGKTLAYGIPVLTRLVPNLGPQLLIIVPAQELAIQIRDVLTPLAHRLNLGVLGLIGSANRQRQIDRLKGKPAVIVATLGRLADLIDERKLRLVDIKTVIVDEFDSFETEDITTIRHMRQDGLLAGANLGLFSATRNDDDIAAFREFWPDLQVFDEIKTDDTRGPVTHYLLDRQFEGKVQFLERLGREKHQRVFVFFNHKHIMQKVAGSLRFTHVPYSLLATDGRQVQRAEALGDFRRGRTNLLLTTDVAARGLDVADVTAVVNFELPNNITTYIHRTGRTGRMGESGTVYNMGNDHDLRDLRHLLGDSVTLVAEKPLVKKREQDDETNDENTPSTDSHDRARTRPASDKMPARKPTAAKSHNKRKQRWRNKKNVGKHW</sequence>
<dbReference type="AlphaFoldDB" id="A0A0R1N3D7"/>
<dbReference type="PROSITE" id="PS51194">
    <property type="entry name" value="HELICASE_CTER"/>
    <property type="match status" value="1"/>
</dbReference>
<dbReference type="Pfam" id="PF00270">
    <property type="entry name" value="DEAD"/>
    <property type="match status" value="1"/>
</dbReference>
<dbReference type="InterPro" id="IPR014001">
    <property type="entry name" value="Helicase_ATP-bd"/>
</dbReference>
<dbReference type="PROSITE" id="PS51192">
    <property type="entry name" value="HELICASE_ATP_BIND_1"/>
    <property type="match status" value="1"/>
</dbReference>
<dbReference type="SUPFAM" id="SSF52540">
    <property type="entry name" value="P-loop containing nucleoside triphosphate hydrolases"/>
    <property type="match status" value="1"/>
</dbReference>
<name>A0A0R1N3D7_9LACO</name>
<keyword evidence="2" id="KW-0378">Hydrolase</keyword>
<protein>
    <submittedName>
        <fullName evidence="9">DEAD DEAH box helicase family protein</fullName>
    </submittedName>
</protein>
<evidence type="ECO:0000313" key="9">
    <source>
        <dbReference type="EMBL" id="KRL12245.1"/>
    </source>
</evidence>
<dbReference type="Gene3D" id="3.40.50.300">
    <property type="entry name" value="P-loop containing nucleotide triphosphate hydrolases"/>
    <property type="match status" value="2"/>
</dbReference>
<dbReference type="PATRIC" id="fig|1423792.3.peg.3208"/>
<proteinExistence type="inferred from homology"/>
<evidence type="ECO:0000256" key="4">
    <source>
        <dbReference type="ARBA" id="ARBA00022840"/>
    </source>
</evidence>
<evidence type="ECO:0000259" key="7">
    <source>
        <dbReference type="PROSITE" id="PS51192"/>
    </source>
</evidence>
<dbReference type="Proteomes" id="UP000051330">
    <property type="component" value="Unassembled WGS sequence"/>
</dbReference>
<dbReference type="PANTHER" id="PTHR47959">
    <property type="entry name" value="ATP-DEPENDENT RNA HELICASE RHLE-RELATED"/>
    <property type="match status" value="1"/>
</dbReference>
<gene>
    <name evidence="9" type="ORF">FD09_GL003115</name>
</gene>
<dbReference type="SMART" id="SM00490">
    <property type="entry name" value="HELICc"/>
    <property type="match status" value="1"/>
</dbReference>
<feature type="compositionally biased region" description="Basic and acidic residues" evidence="6">
    <location>
        <begin position="377"/>
        <end position="392"/>
    </location>
</feature>
<feature type="domain" description="Helicase ATP-binding" evidence="7">
    <location>
        <begin position="25"/>
        <end position="194"/>
    </location>
</feature>
<feature type="region of interest" description="Disordered" evidence="6">
    <location>
        <begin position="356"/>
        <end position="419"/>
    </location>
</feature>
<dbReference type="GO" id="GO:0005524">
    <property type="term" value="F:ATP binding"/>
    <property type="evidence" value="ECO:0007669"/>
    <property type="project" value="UniProtKB-KW"/>
</dbReference>